<feature type="signal peptide" evidence="1">
    <location>
        <begin position="1"/>
        <end position="25"/>
    </location>
</feature>
<protein>
    <submittedName>
        <fullName evidence="2 3">Uncharacterized protein</fullName>
    </submittedName>
</protein>
<keyword evidence="4" id="KW-1185">Reference proteome</keyword>
<reference evidence="3" key="3">
    <citation type="submission" date="2022-06" db="UniProtKB">
        <authorList>
            <consortium name="EnsemblMetazoa"/>
        </authorList>
    </citation>
    <scope>IDENTIFICATION</scope>
</reference>
<feature type="chain" id="PRO_5038259280" evidence="1">
    <location>
        <begin position="26"/>
        <end position="241"/>
    </location>
</feature>
<dbReference type="PANTHER" id="PTHR33964">
    <property type="entry name" value="RE45066P-RELATED"/>
    <property type="match status" value="1"/>
</dbReference>
<name>A0A834R9P8_SARSC</name>
<accession>A0A834R9P8</accession>
<evidence type="ECO:0000256" key="1">
    <source>
        <dbReference type="SAM" id="SignalP"/>
    </source>
</evidence>
<keyword evidence="1" id="KW-0732">Signal</keyword>
<dbReference type="OMA" id="NAKCNDS"/>
<dbReference type="Proteomes" id="UP000070412">
    <property type="component" value="Unassembled WGS sequence"/>
</dbReference>
<evidence type="ECO:0000313" key="3">
    <source>
        <dbReference type="EnsemblMetazoa" id="KAF7491647.1"/>
    </source>
</evidence>
<reference evidence="2" key="2">
    <citation type="submission" date="2020-01" db="EMBL/GenBank/DDBJ databases">
        <authorList>
            <person name="Korhonen P.K.K."/>
            <person name="Guangxu M.G."/>
            <person name="Wang T.W."/>
            <person name="Stroehlein A.J.S."/>
            <person name="Young N.D."/>
            <person name="Ang C.-S.A."/>
            <person name="Fernando D.W.F."/>
            <person name="Lu H.L."/>
            <person name="Taylor S.T."/>
            <person name="Ehtesham M.E.M."/>
            <person name="Najaraj S.H.N."/>
            <person name="Harsha G.H.G."/>
            <person name="Madugundu A.M."/>
            <person name="Renuse S.R."/>
            <person name="Holt D.H."/>
            <person name="Pandey A.P."/>
            <person name="Papenfuss A.P."/>
            <person name="Gasser R.B.G."/>
            <person name="Fischer K.F."/>
        </authorList>
    </citation>
    <scope>NUCLEOTIDE SEQUENCE</scope>
    <source>
        <strain evidence="2">SSS_KF_BRIS2020</strain>
    </source>
</reference>
<organism evidence="2">
    <name type="scientific">Sarcoptes scabiei</name>
    <name type="common">Itch mite</name>
    <name type="synonym">Acarus scabiei</name>
    <dbReference type="NCBI Taxonomy" id="52283"/>
    <lineage>
        <taxon>Eukaryota</taxon>
        <taxon>Metazoa</taxon>
        <taxon>Ecdysozoa</taxon>
        <taxon>Arthropoda</taxon>
        <taxon>Chelicerata</taxon>
        <taxon>Arachnida</taxon>
        <taxon>Acari</taxon>
        <taxon>Acariformes</taxon>
        <taxon>Sarcoptiformes</taxon>
        <taxon>Astigmata</taxon>
        <taxon>Psoroptidia</taxon>
        <taxon>Sarcoptoidea</taxon>
        <taxon>Sarcoptidae</taxon>
        <taxon>Sarcoptinae</taxon>
        <taxon>Sarcoptes</taxon>
    </lineage>
</organism>
<evidence type="ECO:0000313" key="4">
    <source>
        <dbReference type="Proteomes" id="UP000070412"/>
    </source>
</evidence>
<dbReference type="EnsemblMetazoa" id="SSS_28s_mrna">
    <property type="protein sequence ID" value="KAF7491647.1"/>
    <property type="gene ID" value="SSS_28"/>
</dbReference>
<dbReference type="EMBL" id="WVUK01000058">
    <property type="protein sequence ID" value="KAF7491647.1"/>
    <property type="molecule type" value="Genomic_DNA"/>
</dbReference>
<reference evidence="4" key="1">
    <citation type="journal article" date="2020" name="PLoS Negl. Trop. Dis.">
        <title>High-quality nuclear genome for Sarcoptes scabiei-A critical resource for a neglected parasite.</title>
        <authorList>
            <person name="Korhonen P.K."/>
            <person name="Gasser R.B."/>
            <person name="Ma G."/>
            <person name="Wang T."/>
            <person name="Stroehlein A.J."/>
            <person name="Young N.D."/>
            <person name="Ang C.S."/>
            <person name="Fernando D.D."/>
            <person name="Lu H.C."/>
            <person name="Taylor S."/>
            <person name="Reynolds S.L."/>
            <person name="Mofiz E."/>
            <person name="Najaraj S.H."/>
            <person name="Gowda H."/>
            <person name="Madugundu A."/>
            <person name="Renuse S."/>
            <person name="Holt D."/>
            <person name="Pandey A."/>
            <person name="Papenfuss A.T."/>
            <person name="Fischer K."/>
        </authorList>
    </citation>
    <scope>NUCLEOTIDE SEQUENCE [LARGE SCALE GENOMIC DNA]</scope>
</reference>
<proteinExistence type="predicted"/>
<dbReference type="AlphaFoldDB" id="A0A834R9P8"/>
<gene>
    <name evidence="2" type="ORF">SSS_28</name>
</gene>
<evidence type="ECO:0000313" key="2">
    <source>
        <dbReference type="EMBL" id="KAF7491647.1"/>
    </source>
</evidence>
<sequence>MAKNYNEFFMISIFFIGLLPTFIQNEIRDFEEECEQEEPFIELCARDFLIFRNESLPENELEMNEFCRINKEKERCLSDHSSKCLSNSANQAIVELIKIISARNQIICTNKHRRYLHMRANKCLNQQRKQRPNKCFDQFVQRIHGIHQFSQVEKIPIICCNYHEFLGCLQNQVKHCASELANTISRLMQSYSGDTLNYVCKEYRQTNRCLKIQQIEQANLDPIKENRPETFFSLLVKIYLS</sequence>
<dbReference type="OrthoDB" id="6499918at2759"/>
<dbReference type="PANTHER" id="PTHR33964:SF1">
    <property type="entry name" value="RE45066P"/>
    <property type="match status" value="1"/>
</dbReference>